<dbReference type="PANTHER" id="PTHR23082">
    <property type="entry name" value="TRANSCRIPTION INITIATION FACTOR IIIC TFIIIC , POLYPEPTIDE 3-RELATED"/>
    <property type="match status" value="1"/>
</dbReference>
<reference evidence="1" key="1">
    <citation type="submission" date="2023-04" db="EMBL/GenBank/DDBJ databases">
        <authorList>
            <person name="Vijverberg K."/>
            <person name="Xiong W."/>
            <person name="Schranz E."/>
        </authorList>
    </citation>
    <scope>NUCLEOTIDE SEQUENCE</scope>
</reference>
<dbReference type="GO" id="GO:0000127">
    <property type="term" value="C:transcription factor TFIIIC complex"/>
    <property type="evidence" value="ECO:0007669"/>
    <property type="project" value="TreeGrafter"/>
</dbReference>
<dbReference type="PANTHER" id="PTHR23082:SF0">
    <property type="entry name" value="GENERAL TRANSCRIPTION FACTOR 3C POLYPEPTIDE 3"/>
    <property type="match status" value="1"/>
</dbReference>
<sequence>MEFSEERQVVMQVELERLLLICERIIRHEKLKVMIKIWVNGFEGQKLEGQSATFSTKIAETSNGGAKQSVVVRNPSNCCSNLFSQVAAKILQDEAHGKNYKSYQVRDELGIKDNEKAMVLNFGGQEEIYVARTPRRLDVVGGIVHYSGSLVLQILGGTKHPNNRQTRGSSLPWSTELGNHKQAWYCLDRAIRADPEDVSLRHPRASIYVEPGNYHKAAESCEQI</sequence>
<dbReference type="SUPFAM" id="SSF48452">
    <property type="entry name" value="TPR-like"/>
    <property type="match status" value="1"/>
</dbReference>
<dbReference type="EMBL" id="OX465080">
    <property type="protein sequence ID" value="CAI9281262.1"/>
    <property type="molecule type" value="Genomic_DNA"/>
</dbReference>
<accession>A0AA36E423</accession>
<dbReference type="Gene3D" id="1.25.40.10">
    <property type="entry name" value="Tetratricopeptide repeat domain"/>
    <property type="match status" value="1"/>
</dbReference>
<dbReference type="AlphaFoldDB" id="A0AA36E423"/>
<dbReference type="InterPro" id="IPR039340">
    <property type="entry name" value="Tfc4/TFIIIC-102/Sfc4"/>
</dbReference>
<dbReference type="GO" id="GO:0006383">
    <property type="term" value="P:transcription by RNA polymerase III"/>
    <property type="evidence" value="ECO:0007669"/>
    <property type="project" value="InterPro"/>
</dbReference>
<dbReference type="InterPro" id="IPR011990">
    <property type="entry name" value="TPR-like_helical_dom_sf"/>
</dbReference>
<evidence type="ECO:0000313" key="2">
    <source>
        <dbReference type="Proteomes" id="UP001177003"/>
    </source>
</evidence>
<name>A0AA36E423_LACSI</name>
<protein>
    <submittedName>
        <fullName evidence="1">Uncharacterized protein</fullName>
    </submittedName>
</protein>
<organism evidence="1 2">
    <name type="scientific">Lactuca saligna</name>
    <name type="common">Willowleaf lettuce</name>
    <dbReference type="NCBI Taxonomy" id="75948"/>
    <lineage>
        <taxon>Eukaryota</taxon>
        <taxon>Viridiplantae</taxon>
        <taxon>Streptophyta</taxon>
        <taxon>Embryophyta</taxon>
        <taxon>Tracheophyta</taxon>
        <taxon>Spermatophyta</taxon>
        <taxon>Magnoliopsida</taxon>
        <taxon>eudicotyledons</taxon>
        <taxon>Gunneridae</taxon>
        <taxon>Pentapetalae</taxon>
        <taxon>asterids</taxon>
        <taxon>campanulids</taxon>
        <taxon>Asterales</taxon>
        <taxon>Asteraceae</taxon>
        <taxon>Cichorioideae</taxon>
        <taxon>Cichorieae</taxon>
        <taxon>Lactucinae</taxon>
        <taxon>Lactuca</taxon>
    </lineage>
</organism>
<keyword evidence="2" id="KW-1185">Reference proteome</keyword>
<dbReference type="Proteomes" id="UP001177003">
    <property type="component" value="Chromosome 4"/>
</dbReference>
<evidence type="ECO:0000313" key="1">
    <source>
        <dbReference type="EMBL" id="CAI9281262.1"/>
    </source>
</evidence>
<proteinExistence type="predicted"/>
<gene>
    <name evidence="1" type="ORF">LSALG_LOCUS20970</name>
</gene>